<dbReference type="Pfam" id="PF23562">
    <property type="entry name" value="AMP-binding_C_3"/>
    <property type="match status" value="1"/>
</dbReference>
<feature type="domain" description="Polyketide synthase-like phosphopantetheine-binding" evidence="3">
    <location>
        <begin position="565"/>
        <end position="641"/>
    </location>
</feature>
<dbReference type="InterPro" id="IPR000873">
    <property type="entry name" value="AMP-dep_synth/lig_dom"/>
</dbReference>
<dbReference type="PANTHER" id="PTHR43439:SF2">
    <property type="entry name" value="ENZYME, PUTATIVE (JCVI)-RELATED"/>
    <property type="match status" value="1"/>
</dbReference>
<proteinExistence type="predicted"/>
<evidence type="ECO:0000256" key="2">
    <source>
        <dbReference type="ARBA" id="ARBA00022553"/>
    </source>
</evidence>
<evidence type="ECO:0000259" key="3">
    <source>
        <dbReference type="SMART" id="SM00823"/>
    </source>
</evidence>
<dbReference type="GO" id="GO:0031177">
    <property type="term" value="F:phosphopantetheine binding"/>
    <property type="evidence" value="ECO:0007669"/>
    <property type="project" value="InterPro"/>
</dbReference>
<gene>
    <name evidence="4" type="ORF">R3P38DRAFT_2888962</name>
</gene>
<dbReference type="InterPro" id="IPR036291">
    <property type="entry name" value="NAD(P)-bd_dom_sf"/>
</dbReference>
<dbReference type="Pfam" id="PF00501">
    <property type="entry name" value="AMP-binding"/>
    <property type="match status" value="1"/>
</dbReference>
<dbReference type="InterPro" id="IPR042099">
    <property type="entry name" value="ANL_N_sf"/>
</dbReference>
<dbReference type="InterPro" id="IPR013120">
    <property type="entry name" value="FAR_NAD-bd"/>
</dbReference>
<evidence type="ECO:0000256" key="1">
    <source>
        <dbReference type="ARBA" id="ARBA00022450"/>
    </source>
</evidence>
<dbReference type="SUPFAM" id="SSF56801">
    <property type="entry name" value="Acetyl-CoA synthetase-like"/>
    <property type="match status" value="1"/>
</dbReference>
<dbReference type="InterPro" id="IPR020845">
    <property type="entry name" value="AMP-binding_CS"/>
</dbReference>
<evidence type="ECO:0000313" key="4">
    <source>
        <dbReference type="EMBL" id="KAK7042179.1"/>
    </source>
</evidence>
<evidence type="ECO:0000313" key="5">
    <source>
        <dbReference type="Proteomes" id="UP001362999"/>
    </source>
</evidence>
<keyword evidence="2" id="KW-0597">Phosphoprotein</keyword>
<dbReference type="Gene3D" id="3.40.50.12780">
    <property type="entry name" value="N-terminal domain of ligase-like"/>
    <property type="match status" value="1"/>
</dbReference>
<dbReference type="Proteomes" id="UP001362999">
    <property type="component" value="Unassembled WGS sequence"/>
</dbReference>
<reference evidence="4 5" key="1">
    <citation type="journal article" date="2024" name="J Genomics">
        <title>Draft genome sequencing and assembly of Favolaschia claudopus CIRM-BRFM 2984 isolated from oak limbs.</title>
        <authorList>
            <person name="Navarro D."/>
            <person name="Drula E."/>
            <person name="Chaduli D."/>
            <person name="Cazenave R."/>
            <person name="Ahrendt S."/>
            <person name="Wang J."/>
            <person name="Lipzen A."/>
            <person name="Daum C."/>
            <person name="Barry K."/>
            <person name="Grigoriev I.V."/>
            <person name="Favel A."/>
            <person name="Rosso M.N."/>
            <person name="Martin F."/>
        </authorList>
    </citation>
    <scope>NUCLEOTIDE SEQUENCE [LARGE SCALE GENOMIC DNA]</scope>
    <source>
        <strain evidence="4 5">CIRM-BRFM 2984</strain>
    </source>
</reference>
<dbReference type="InterPro" id="IPR020806">
    <property type="entry name" value="PKS_PP-bd"/>
</dbReference>
<protein>
    <submittedName>
        <fullName evidence="4">Non-canonical non-ribosomal peptide synthetase FUB8</fullName>
    </submittedName>
</protein>
<dbReference type="EMBL" id="JAWWNJ010000013">
    <property type="protein sequence ID" value="KAK7042179.1"/>
    <property type="molecule type" value="Genomic_DNA"/>
</dbReference>
<sequence length="1064" mass="116215">MLIPDVVELNCKANPSGSFYVFAKPDSEEIATITHLEFHRATHRAAHVLRPNAYGPPAEVVAMISLSDTVLYHAVVVGLITANLIPFPISPRNSAAGILQMLRSASCHRIIATCTTLGPLLAELRKHITENDAEFQLTVEEIPSLGEIYPNLGVENSACVFQPYPSQTPPQLDDICLYMHSSGSSGLPKTIAQTHRALMQWCQLPAVTEARDILEKPFANMLLPSFHQFGIICQLLQPLFGTCAAVYPPTATSASALPIFPTSDNVLDNARRTKCRTLTTVPALLAAWVHSPSAIDYLKTLHTVAWSGGPLPRKMGDALVGAGVNLIGVYGATEIGPITSIVPYQADAEDWSWMRVSDAVDVRWASQGDGTFECQILASEKFTPAVQNLSDVKGYRTFDLFVNHPEKKHLWRVVGRVDDVIVHTSGEKTVPAPMEDIINSSPDISGAVMFGSGRAQTGVIIETVPRLQIDDVQDATQLAELRNRIWATIEEANHIAPAFSRIFKELIILASRDKPLPRAGKGTVLRKAALNLYDQEIATLYDTIEEQAGMVEVDPPNIWNLPTVQQWLITLATSLVNSTLSPTEDLFEQGFDSLSATVLRLRILAALRSAKLDEAQKAITQSLVYLYPTIAQLAVFLDDLVNTGSEKSGTTNTGTQIVDMIKKHSSSQEVATTVANVRAINGQDVVVLLTGSTGNLGSQILATLLNDSRVVKVYALNRSVSGRTLAERQFGVFSERGLDMQLLASEKLELIETQLTQNNLGLAPGVYEQIRDSVTLIIHNAWMLDFNKSLASFEPHILGTRHLIDFALLSTRRLRFLFTSSIDIASAQLWDSSGGPCPEDLLTDSSVALGGYGQSKYVVEQILAQSNLDSCSLRIGQLCGALPRGAWATSDWVPILVKSSRILGLLPVAHGVVSWLDFETVSKIIMDIAFSTAEESAKLPAVLNIVHPRPISWNSVISYIRDASFNKCGDNRAVELKLASFADWFQELEASEARGVEELPALKLLEFFRNLNGLTGRSSDEELAGPSFSCEKAQSLSSAMRMAPPITQQHVESWVSYWSDSGFL</sequence>
<accession>A0AAW0CQ44</accession>
<dbReference type="Gene3D" id="1.10.1200.10">
    <property type="entry name" value="ACP-like"/>
    <property type="match status" value="1"/>
</dbReference>
<dbReference type="PROSITE" id="PS00455">
    <property type="entry name" value="AMP_BINDING"/>
    <property type="match status" value="1"/>
</dbReference>
<dbReference type="Pfam" id="PF07993">
    <property type="entry name" value="NAD_binding_4"/>
    <property type="match status" value="1"/>
</dbReference>
<dbReference type="SMART" id="SM00823">
    <property type="entry name" value="PKS_PP"/>
    <property type="match status" value="1"/>
</dbReference>
<dbReference type="SUPFAM" id="SSF51735">
    <property type="entry name" value="NAD(P)-binding Rossmann-fold domains"/>
    <property type="match status" value="1"/>
</dbReference>
<dbReference type="InterPro" id="IPR051414">
    <property type="entry name" value="Adenylate-forming_Reductase"/>
</dbReference>
<dbReference type="AlphaFoldDB" id="A0AAW0CQ44"/>
<dbReference type="Gene3D" id="3.40.50.720">
    <property type="entry name" value="NAD(P)-binding Rossmann-like Domain"/>
    <property type="match status" value="1"/>
</dbReference>
<dbReference type="InterPro" id="IPR036736">
    <property type="entry name" value="ACP-like_sf"/>
</dbReference>
<dbReference type="PANTHER" id="PTHR43439">
    <property type="entry name" value="PHENYLACETATE-COENZYME A LIGASE"/>
    <property type="match status" value="1"/>
</dbReference>
<keyword evidence="1" id="KW-0596">Phosphopantetheine</keyword>
<organism evidence="4 5">
    <name type="scientific">Favolaschia claudopus</name>
    <dbReference type="NCBI Taxonomy" id="2862362"/>
    <lineage>
        <taxon>Eukaryota</taxon>
        <taxon>Fungi</taxon>
        <taxon>Dikarya</taxon>
        <taxon>Basidiomycota</taxon>
        <taxon>Agaricomycotina</taxon>
        <taxon>Agaricomycetes</taxon>
        <taxon>Agaricomycetidae</taxon>
        <taxon>Agaricales</taxon>
        <taxon>Marasmiineae</taxon>
        <taxon>Mycenaceae</taxon>
        <taxon>Favolaschia</taxon>
    </lineage>
</organism>
<comment type="caution">
    <text evidence="4">The sequence shown here is derived from an EMBL/GenBank/DDBJ whole genome shotgun (WGS) entry which is preliminary data.</text>
</comment>
<name>A0AAW0CQ44_9AGAR</name>
<keyword evidence="5" id="KW-1185">Reference proteome</keyword>